<keyword evidence="1" id="KW-0732">Signal</keyword>
<dbReference type="EMBL" id="BNBO01000029">
    <property type="protein sequence ID" value="GHH76565.1"/>
    <property type="molecule type" value="Genomic_DNA"/>
</dbReference>
<proteinExistence type="predicted"/>
<dbReference type="RefSeq" id="WP_190212963.1">
    <property type="nucleotide sequence ID" value="NZ_BNBO01000029.1"/>
</dbReference>
<dbReference type="SUPFAM" id="SSF82171">
    <property type="entry name" value="DPP6 N-terminal domain-like"/>
    <property type="match status" value="1"/>
</dbReference>
<dbReference type="Proteomes" id="UP000617734">
    <property type="component" value="Unassembled WGS sequence"/>
</dbReference>
<dbReference type="PROSITE" id="PS51257">
    <property type="entry name" value="PROKAR_LIPOPROTEIN"/>
    <property type="match status" value="1"/>
</dbReference>
<comment type="caution">
    <text evidence="2">The sequence shown here is derived from an EMBL/GenBank/DDBJ whole genome shotgun (WGS) entry which is preliminary data.</text>
</comment>
<dbReference type="PROSITE" id="PS51318">
    <property type="entry name" value="TAT"/>
    <property type="match status" value="1"/>
</dbReference>
<sequence>MLRSARRHLLLAVAAALALSACAGGTGPATPSAAPPAATPQGPAIAGKDRVVVAWCERFGAPSPVSADGKVHVITVEALSVPDGARIARQKVTLPERGSVDALCGQPRSTTAAADRALFNADFTLIAGTAPRPGGDGLGATAFTVPGGTPVDGPKPAAAGDDSAPAFQPGTSVLWYATGDRQVTSRDLGTPGAAPTPHGAAPGVDFVLAGDQPWLRRPLESKADQVAVSPDGQVAVGTGLSLWHRTDPASSYAAEYVEPVLIGRAANGRAALPGSEHAPYCSPIGWTSDVTLFCGGDNLYLLTFSADRGRLETATALLPPAHFRRVDSAALAPDGRSLAYLASEDEHTVLYRLDLAPGAVPSVVGSIGMPPEGVVNPLTPRLIAWL</sequence>
<protein>
    <submittedName>
        <fullName evidence="2">Uncharacterized protein</fullName>
    </submittedName>
</protein>
<accession>A0A919G1Y7</accession>
<name>A0A919G1Y7_9ACTN</name>
<feature type="signal peptide" evidence="1">
    <location>
        <begin position="1"/>
        <end position="23"/>
    </location>
</feature>
<feature type="chain" id="PRO_5038908988" evidence="1">
    <location>
        <begin position="24"/>
        <end position="386"/>
    </location>
</feature>
<organism evidence="2 3">
    <name type="scientific">Kitasatospora indigofera</name>
    <dbReference type="NCBI Taxonomy" id="67307"/>
    <lineage>
        <taxon>Bacteria</taxon>
        <taxon>Bacillati</taxon>
        <taxon>Actinomycetota</taxon>
        <taxon>Actinomycetes</taxon>
        <taxon>Kitasatosporales</taxon>
        <taxon>Streptomycetaceae</taxon>
        <taxon>Kitasatospora</taxon>
    </lineage>
</organism>
<reference evidence="2" key="1">
    <citation type="journal article" date="2014" name="Int. J. Syst. Evol. Microbiol.">
        <title>Complete genome sequence of Corynebacterium casei LMG S-19264T (=DSM 44701T), isolated from a smear-ripened cheese.</title>
        <authorList>
            <consortium name="US DOE Joint Genome Institute (JGI-PGF)"/>
            <person name="Walter F."/>
            <person name="Albersmeier A."/>
            <person name="Kalinowski J."/>
            <person name="Ruckert C."/>
        </authorList>
    </citation>
    <scope>NUCLEOTIDE SEQUENCE</scope>
    <source>
        <strain evidence="2">JCM 4646</strain>
    </source>
</reference>
<reference evidence="2" key="2">
    <citation type="submission" date="2020-09" db="EMBL/GenBank/DDBJ databases">
        <authorList>
            <person name="Sun Q."/>
            <person name="Ohkuma M."/>
        </authorList>
    </citation>
    <scope>NUCLEOTIDE SEQUENCE</scope>
    <source>
        <strain evidence="2">JCM 4646</strain>
    </source>
</reference>
<dbReference type="InterPro" id="IPR006311">
    <property type="entry name" value="TAT_signal"/>
</dbReference>
<dbReference type="GeneID" id="95355179"/>
<evidence type="ECO:0000256" key="1">
    <source>
        <dbReference type="SAM" id="SignalP"/>
    </source>
</evidence>
<dbReference type="AlphaFoldDB" id="A0A919G1Y7"/>
<evidence type="ECO:0000313" key="3">
    <source>
        <dbReference type="Proteomes" id="UP000617734"/>
    </source>
</evidence>
<gene>
    <name evidence="2" type="ORF">GCM10018781_48050</name>
</gene>
<evidence type="ECO:0000313" key="2">
    <source>
        <dbReference type="EMBL" id="GHH76565.1"/>
    </source>
</evidence>
<keyword evidence="3" id="KW-1185">Reference proteome</keyword>